<keyword evidence="2" id="KW-0119">Carbohydrate metabolism</keyword>
<dbReference type="Gene3D" id="2.130.10.10">
    <property type="entry name" value="YVTN repeat-like/Quinoprotein amine dehydrogenase"/>
    <property type="match status" value="1"/>
</dbReference>
<dbReference type="Proteomes" id="UP000483362">
    <property type="component" value="Unassembled WGS sequence"/>
</dbReference>
<keyword evidence="2" id="KW-0313">Glucose metabolism</keyword>
<dbReference type="PANTHER" id="PTHR30344:SF1">
    <property type="entry name" value="6-PHOSPHOGLUCONOLACTONASE"/>
    <property type="match status" value="1"/>
</dbReference>
<dbReference type="PANTHER" id="PTHR30344">
    <property type="entry name" value="6-PHOSPHOGLUCONOLACTONASE-RELATED"/>
    <property type="match status" value="1"/>
</dbReference>
<dbReference type="InterPro" id="IPR050282">
    <property type="entry name" value="Cycloisomerase_2"/>
</dbReference>
<gene>
    <name evidence="4" type="ORF">FYJ29_04190</name>
</gene>
<dbReference type="InterPro" id="IPR011048">
    <property type="entry name" value="Haem_d1_sf"/>
</dbReference>
<dbReference type="InterPro" id="IPR015943">
    <property type="entry name" value="WD40/YVTN_repeat-like_dom_sf"/>
</dbReference>
<dbReference type="SUPFAM" id="SSF51004">
    <property type="entry name" value="C-terminal (heme d1) domain of cytochrome cd1-nitrite reductase"/>
    <property type="match status" value="1"/>
</dbReference>
<dbReference type="GO" id="GO:0006006">
    <property type="term" value="P:glucose metabolic process"/>
    <property type="evidence" value="ECO:0007669"/>
    <property type="project" value="UniProtKB-KW"/>
</dbReference>
<keyword evidence="3" id="KW-0732">Signal</keyword>
<reference evidence="4 5" key="1">
    <citation type="submission" date="2019-08" db="EMBL/GenBank/DDBJ databases">
        <title>In-depth cultivation of the pig gut microbiome towards novel bacterial diversity and tailored functional studies.</title>
        <authorList>
            <person name="Wylensek D."/>
            <person name="Hitch T.C.A."/>
            <person name="Clavel T."/>
        </authorList>
    </citation>
    <scope>NUCLEOTIDE SEQUENCE [LARGE SCALE GENOMIC DNA]</scope>
    <source>
        <strain evidence="4 5">Oil-RF-744-WCA-WT-10</strain>
    </source>
</reference>
<dbReference type="GO" id="GO:0017057">
    <property type="term" value="F:6-phosphogluconolactonase activity"/>
    <property type="evidence" value="ECO:0007669"/>
    <property type="project" value="TreeGrafter"/>
</dbReference>
<dbReference type="GO" id="GO:0005829">
    <property type="term" value="C:cytosol"/>
    <property type="evidence" value="ECO:0007669"/>
    <property type="project" value="TreeGrafter"/>
</dbReference>
<keyword evidence="5" id="KW-1185">Reference proteome</keyword>
<dbReference type="InterPro" id="IPR019405">
    <property type="entry name" value="Lactonase_7-beta_prop"/>
</dbReference>
<comment type="caution">
    <text evidence="4">The sequence shown here is derived from an EMBL/GenBank/DDBJ whole genome shotgun (WGS) entry which is preliminary data.</text>
</comment>
<comment type="similarity">
    <text evidence="1">Belongs to the cycloisomerase 2 family.</text>
</comment>
<evidence type="ECO:0000313" key="4">
    <source>
        <dbReference type="EMBL" id="MSS16967.1"/>
    </source>
</evidence>
<dbReference type="EMBL" id="VULT01000005">
    <property type="protein sequence ID" value="MSS16967.1"/>
    <property type="molecule type" value="Genomic_DNA"/>
</dbReference>
<organism evidence="4 5">
    <name type="scientific">Sodaliphilus pleomorphus</name>
    <dbReference type="NCBI Taxonomy" id="2606626"/>
    <lineage>
        <taxon>Bacteria</taxon>
        <taxon>Pseudomonadati</taxon>
        <taxon>Bacteroidota</taxon>
        <taxon>Bacteroidia</taxon>
        <taxon>Bacteroidales</taxon>
        <taxon>Muribaculaceae</taxon>
        <taxon>Sodaliphilus</taxon>
    </lineage>
</organism>
<evidence type="ECO:0000256" key="3">
    <source>
        <dbReference type="SAM" id="SignalP"/>
    </source>
</evidence>
<sequence length="410" mass="43721">MARACSTTTSFTRALGSACSSSPSFSATSESPPPLWLLHFLSTTIAMHKILSLMSALSITTSAAATPLTLVVGTYTGSGSRGVYTCRIDPASLEVETLDSVQVDNPSYLVVAPDGRHVYTVGENGPGKSRVNALSLDPATGRMQLLGSVDAQCADPCHITFLSPRTLSVAGYSSGTLVLFDLNDDGTVTQAVEVLQFHATSIKRNQASSHIHYTAVAPDGRHLLATNLGGDLVYVFDIVKRTARGTARLQLHGDVQVAPGTGPRHLAFAPDGRHCYVLGELSDDVLAYDYDDGRLGLLQTLNAALRPAHGGGDIHIDPSGRYLYASVRLVDDGIAIYKIGPDGRLTRAGYQLTGRHPRNFMITPDGRLLLCACRDDNVIQLYSIDPATGLLTRLGRDLHVSKPVCIKLVP</sequence>
<evidence type="ECO:0000313" key="5">
    <source>
        <dbReference type="Proteomes" id="UP000483362"/>
    </source>
</evidence>
<protein>
    <submittedName>
        <fullName evidence="4">Lactonase family protein</fullName>
    </submittedName>
</protein>
<evidence type="ECO:0000256" key="2">
    <source>
        <dbReference type="ARBA" id="ARBA00022526"/>
    </source>
</evidence>
<dbReference type="AlphaFoldDB" id="A0A6L5XBF0"/>
<feature type="signal peptide" evidence="3">
    <location>
        <begin position="1"/>
        <end position="26"/>
    </location>
</feature>
<proteinExistence type="inferred from homology"/>
<accession>A0A6L5XBF0</accession>
<feature type="chain" id="PRO_5026857192" evidence="3">
    <location>
        <begin position="27"/>
        <end position="410"/>
    </location>
</feature>
<evidence type="ECO:0000256" key="1">
    <source>
        <dbReference type="ARBA" id="ARBA00005564"/>
    </source>
</evidence>
<name>A0A6L5XBF0_9BACT</name>
<dbReference type="Pfam" id="PF10282">
    <property type="entry name" value="Lactonase"/>
    <property type="match status" value="1"/>
</dbReference>